<organism evidence="2 3">
    <name type="scientific">Geodermatophilus amargosae</name>
    <dbReference type="NCBI Taxonomy" id="1296565"/>
    <lineage>
        <taxon>Bacteria</taxon>
        <taxon>Bacillati</taxon>
        <taxon>Actinomycetota</taxon>
        <taxon>Actinomycetes</taxon>
        <taxon>Geodermatophilales</taxon>
        <taxon>Geodermatophilaceae</taxon>
        <taxon>Geodermatophilus</taxon>
    </lineage>
</organism>
<dbReference type="Proteomes" id="UP000199546">
    <property type="component" value="Unassembled WGS sequence"/>
</dbReference>
<gene>
    <name evidence="2" type="ORF">SAMN05660657_05411</name>
</gene>
<evidence type="ECO:0000256" key="1">
    <source>
        <dbReference type="SAM" id="MobiDB-lite"/>
    </source>
</evidence>
<evidence type="ECO:0000313" key="2">
    <source>
        <dbReference type="EMBL" id="SFU07591.1"/>
    </source>
</evidence>
<keyword evidence="3" id="KW-1185">Reference proteome</keyword>
<proteinExistence type="predicted"/>
<dbReference type="EMBL" id="FPBA01000037">
    <property type="protein sequence ID" value="SFU07591.1"/>
    <property type="molecule type" value="Genomic_DNA"/>
</dbReference>
<protein>
    <submittedName>
        <fullName evidence="2">Uncharacterized protein</fullName>
    </submittedName>
</protein>
<sequence>MIRIQDGVQGGAECREVALVDAAVPQLAGQLVEERRPVPSRWRDGHADLDPALDHLDS</sequence>
<feature type="region of interest" description="Disordered" evidence="1">
    <location>
        <begin position="36"/>
        <end position="58"/>
    </location>
</feature>
<name>A0A1I7D7G8_9ACTN</name>
<evidence type="ECO:0000313" key="3">
    <source>
        <dbReference type="Proteomes" id="UP000199546"/>
    </source>
</evidence>
<dbReference type="AlphaFoldDB" id="A0A1I7D7G8"/>
<reference evidence="3" key="1">
    <citation type="submission" date="2016-10" db="EMBL/GenBank/DDBJ databases">
        <authorList>
            <person name="Varghese N."/>
            <person name="Submissions S."/>
        </authorList>
    </citation>
    <scope>NUCLEOTIDE SEQUENCE [LARGE SCALE GENOMIC DNA]</scope>
    <source>
        <strain evidence="3">DSM 46136</strain>
    </source>
</reference>
<accession>A0A1I7D7G8</accession>